<reference evidence="2" key="1">
    <citation type="submission" date="2024-03" db="EMBL/GenBank/DDBJ databases">
        <title>WGS assembly of Saponaria officinalis var. Norfolk2.</title>
        <authorList>
            <person name="Jenkins J."/>
            <person name="Shu S."/>
            <person name="Grimwood J."/>
            <person name="Barry K."/>
            <person name="Goodstein D."/>
            <person name="Schmutz J."/>
            <person name="Leebens-Mack J."/>
            <person name="Osbourn A."/>
        </authorList>
    </citation>
    <scope>NUCLEOTIDE SEQUENCE [LARGE SCALE GENOMIC DNA]</scope>
    <source>
        <strain evidence="2">JIC</strain>
    </source>
</reference>
<evidence type="ECO:0000313" key="2">
    <source>
        <dbReference type="EMBL" id="KAK9678109.1"/>
    </source>
</evidence>
<feature type="region of interest" description="Disordered" evidence="1">
    <location>
        <begin position="33"/>
        <end position="72"/>
    </location>
</feature>
<protein>
    <submittedName>
        <fullName evidence="2">Uncharacterized protein</fullName>
    </submittedName>
</protein>
<dbReference type="AlphaFoldDB" id="A0AAW1HQJ8"/>
<gene>
    <name evidence="2" type="ORF">RND81_11G188500</name>
</gene>
<sequence>MATILSPILCQYAPVSSTTTCRRQPPITRLRRRFTLSPTQQSRGLRKPATPTPACTGGSGGGSISGIDVDGDGGVAEKSMADLFNEVAVMIESSKRDGGGPRWFTPTECGEPRSERVPLKRTCKYVISPPF</sequence>
<proteinExistence type="predicted"/>
<accession>A0AAW1HQJ8</accession>
<dbReference type="EMBL" id="JBDFQZ010000011">
    <property type="protein sequence ID" value="KAK9678109.1"/>
    <property type="molecule type" value="Genomic_DNA"/>
</dbReference>
<name>A0AAW1HQJ8_SAPOF</name>
<organism evidence="2 3">
    <name type="scientific">Saponaria officinalis</name>
    <name type="common">Common soapwort</name>
    <name type="synonym">Lychnis saponaria</name>
    <dbReference type="NCBI Taxonomy" id="3572"/>
    <lineage>
        <taxon>Eukaryota</taxon>
        <taxon>Viridiplantae</taxon>
        <taxon>Streptophyta</taxon>
        <taxon>Embryophyta</taxon>
        <taxon>Tracheophyta</taxon>
        <taxon>Spermatophyta</taxon>
        <taxon>Magnoliopsida</taxon>
        <taxon>eudicotyledons</taxon>
        <taxon>Gunneridae</taxon>
        <taxon>Pentapetalae</taxon>
        <taxon>Caryophyllales</taxon>
        <taxon>Caryophyllaceae</taxon>
        <taxon>Caryophylleae</taxon>
        <taxon>Saponaria</taxon>
    </lineage>
</organism>
<evidence type="ECO:0000256" key="1">
    <source>
        <dbReference type="SAM" id="MobiDB-lite"/>
    </source>
</evidence>
<evidence type="ECO:0000313" key="3">
    <source>
        <dbReference type="Proteomes" id="UP001443914"/>
    </source>
</evidence>
<dbReference type="Proteomes" id="UP001443914">
    <property type="component" value="Unassembled WGS sequence"/>
</dbReference>
<keyword evidence="3" id="KW-1185">Reference proteome</keyword>
<comment type="caution">
    <text evidence="2">The sequence shown here is derived from an EMBL/GenBank/DDBJ whole genome shotgun (WGS) entry which is preliminary data.</text>
</comment>